<comment type="caution">
    <text evidence="2">The sequence shown here is derived from an EMBL/GenBank/DDBJ whole genome shotgun (WGS) entry which is preliminary data.</text>
</comment>
<feature type="domain" description="Helix-turn-helix" evidence="1">
    <location>
        <begin position="26"/>
        <end position="73"/>
    </location>
</feature>
<dbReference type="EMBL" id="SOFE01000029">
    <property type="protein sequence ID" value="TFB81823.1"/>
    <property type="molecule type" value="Genomic_DNA"/>
</dbReference>
<accession>A0A4R8VFS0</accession>
<keyword evidence="2" id="KW-0238">DNA-binding</keyword>
<organism evidence="2 3">
    <name type="scientific">Cryobacterium levicorallinum</name>
    <dbReference type="NCBI Taxonomy" id="995038"/>
    <lineage>
        <taxon>Bacteria</taxon>
        <taxon>Bacillati</taxon>
        <taxon>Actinomycetota</taxon>
        <taxon>Actinomycetes</taxon>
        <taxon>Micrococcales</taxon>
        <taxon>Microbacteriaceae</taxon>
        <taxon>Cryobacterium</taxon>
    </lineage>
</organism>
<dbReference type="Pfam" id="PF12728">
    <property type="entry name" value="HTH_17"/>
    <property type="match status" value="1"/>
</dbReference>
<dbReference type="Proteomes" id="UP000297963">
    <property type="component" value="Unassembled WGS sequence"/>
</dbReference>
<evidence type="ECO:0000259" key="1">
    <source>
        <dbReference type="Pfam" id="PF12728"/>
    </source>
</evidence>
<dbReference type="InterPro" id="IPR041657">
    <property type="entry name" value="HTH_17"/>
</dbReference>
<dbReference type="AlphaFoldDB" id="A0A4R8VFS0"/>
<sequence>MNILEEPQPAALGVTYITVAPAPIAYTMQAAAAACGLSVTTLRGAVIHGSLPARWVGRKPIIRHQDLAEWVDELSADDPKYAI</sequence>
<evidence type="ECO:0000313" key="3">
    <source>
        <dbReference type="Proteomes" id="UP000297963"/>
    </source>
</evidence>
<protein>
    <submittedName>
        <fullName evidence="2">DNA-binding protein</fullName>
    </submittedName>
</protein>
<evidence type="ECO:0000313" key="2">
    <source>
        <dbReference type="EMBL" id="TFB81823.1"/>
    </source>
</evidence>
<reference evidence="2 3" key="1">
    <citation type="submission" date="2019-03" db="EMBL/GenBank/DDBJ databases">
        <title>Genomics of glacier-inhabiting Cryobacterium strains.</title>
        <authorList>
            <person name="Liu Q."/>
            <person name="Xin Y.-H."/>
        </authorList>
    </citation>
    <scope>NUCLEOTIDE SEQUENCE [LARGE SCALE GENOMIC DNA]</scope>
    <source>
        <strain evidence="2 3">Hh34</strain>
    </source>
</reference>
<dbReference type="RefSeq" id="WP_134495638.1">
    <property type="nucleotide sequence ID" value="NZ_BKAC01000020.1"/>
</dbReference>
<name>A0A4R8VFS0_9MICO</name>
<dbReference type="GO" id="GO:0003677">
    <property type="term" value="F:DNA binding"/>
    <property type="evidence" value="ECO:0007669"/>
    <property type="project" value="UniProtKB-KW"/>
</dbReference>
<gene>
    <name evidence="2" type="ORF">E3O11_16195</name>
</gene>
<proteinExistence type="predicted"/>